<accession>A0AAD7CC39</accession>
<protein>
    <recommendedName>
        <fullName evidence="3">F-box domain-containing protein</fullName>
    </recommendedName>
</protein>
<gene>
    <name evidence="1" type="ORF">FB45DRAFT_1053332</name>
</gene>
<keyword evidence="2" id="KW-1185">Reference proteome</keyword>
<reference evidence="1" key="1">
    <citation type="submission" date="2023-03" db="EMBL/GenBank/DDBJ databases">
        <title>Massive genome expansion in bonnet fungi (Mycena s.s.) driven by repeated elements and novel gene families across ecological guilds.</title>
        <authorList>
            <consortium name="Lawrence Berkeley National Laboratory"/>
            <person name="Harder C.B."/>
            <person name="Miyauchi S."/>
            <person name="Viragh M."/>
            <person name="Kuo A."/>
            <person name="Thoen E."/>
            <person name="Andreopoulos B."/>
            <person name="Lu D."/>
            <person name="Skrede I."/>
            <person name="Drula E."/>
            <person name="Henrissat B."/>
            <person name="Morin E."/>
            <person name="Kohler A."/>
            <person name="Barry K."/>
            <person name="LaButti K."/>
            <person name="Morin E."/>
            <person name="Salamov A."/>
            <person name="Lipzen A."/>
            <person name="Mereny Z."/>
            <person name="Hegedus B."/>
            <person name="Baldrian P."/>
            <person name="Stursova M."/>
            <person name="Weitz H."/>
            <person name="Taylor A."/>
            <person name="Grigoriev I.V."/>
            <person name="Nagy L.G."/>
            <person name="Martin F."/>
            <person name="Kauserud H."/>
        </authorList>
    </citation>
    <scope>NUCLEOTIDE SEQUENCE</scope>
    <source>
        <strain evidence="1">9284</strain>
    </source>
</reference>
<proteinExistence type="predicted"/>
<evidence type="ECO:0000313" key="1">
    <source>
        <dbReference type="EMBL" id="KAJ7644624.1"/>
    </source>
</evidence>
<sequence length="467" mass="52012">MDNVASALMLVHSSASNFESMAKEPILVANVAHVESQIQVISPIRKLPAELSVEIFLIVVEVGTPWNESPLRTSTSPALRKVLAISQVCAHWRQLACTTPQLWRFPVKLNLKKVRSDSFLATTKTFLERSAPHPIPILLVDQTSVTSPVANLLFEFTSRWKSLVFHNAQISRLRKLPMDALKSLVSVDIKDRTDLSTQSPVKVFLGAPRLRTVSVAVLKFTDRIHLPWSQLTRLKIDCTNIVTADFSRLIPWSQRPISSAPVVQLARLESLSLFYALEEEEGHITPFFAPLALPSLIALDIRSGIETSWSSADFTSFQSRSTNIERLEIGGSMMTPENIVSLLTNSTNLVDLTLDNCFDGFGAARVTMASLQYSSTQNVHVVPRLQKVSIAVRFGFDEKVLERMIFSRWWTDAQLAALPILPPVARWQKVTIDSADDAEGEGQNYGEQFVAKAAQLTEEGLDIALHW</sequence>
<evidence type="ECO:0008006" key="3">
    <source>
        <dbReference type="Google" id="ProtNLM"/>
    </source>
</evidence>
<dbReference type="AlphaFoldDB" id="A0AAD7CC39"/>
<name>A0AAD7CC39_9AGAR</name>
<comment type="caution">
    <text evidence="1">The sequence shown here is derived from an EMBL/GenBank/DDBJ whole genome shotgun (WGS) entry which is preliminary data.</text>
</comment>
<organism evidence="1 2">
    <name type="scientific">Roridomyces roridus</name>
    <dbReference type="NCBI Taxonomy" id="1738132"/>
    <lineage>
        <taxon>Eukaryota</taxon>
        <taxon>Fungi</taxon>
        <taxon>Dikarya</taxon>
        <taxon>Basidiomycota</taxon>
        <taxon>Agaricomycotina</taxon>
        <taxon>Agaricomycetes</taxon>
        <taxon>Agaricomycetidae</taxon>
        <taxon>Agaricales</taxon>
        <taxon>Marasmiineae</taxon>
        <taxon>Mycenaceae</taxon>
        <taxon>Roridomyces</taxon>
    </lineage>
</organism>
<dbReference type="Gene3D" id="1.20.1280.50">
    <property type="match status" value="1"/>
</dbReference>
<dbReference type="EMBL" id="JARKIF010000003">
    <property type="protein sequence ID" value="KAJ7644624.1"/>
    <property type="molecule type" value="Genomic_DNA"/>
</dbReference>
<dbReference type="SUPFAM" id="SSF52058">
    <property type="entry name" value="L domain-like"/>
    <property type="match status" value="1"/>
</dbReference>
<dbReference type="Proteomes" id="UP001221142">
    <property type="component" value="Unassembled WGS sequence"/>
</dbReference>
<evidence type="ECO:0000313" key="2">
    <source>
        <dbReference type="Proteomes" id="UP001221142"/>
    </source>
</evidence>
<dbReference type="InterPro" id="IPR032675">
    <property type="entry name" value="LRR_dom_sf"/>
</dbReference>
<dbReference type="Gene3D" id="3.80.10.10">
    <property type="entry name" value="Ribonuclease Inhibitor"/>
    <property type="match status" value="1"/>
</dbReference>